<comment type="caution">
    <text evidence="1">The sequence shown here is derived from an EMBL/GenBank/DDBJ whole genome shotgun (WGS) entry which is preliminary data.</text>
</comment>
<evidence type="ECO:0000313" key="1">
    <source>
        <dbReference type="EMBL" id="TXK56942.1"/>
    </source>
</evidence>
<dbReference type="Proteomes" id="UP000321317">
    <property type="component" value="Unassembled WGS sequence"/>
</dbReference>
<keyword evidence="2" id="KW-1185">Reference proteome</keyword>
<protein>
    <recommendedName>
        <fullName evidence="3">DNA topoisomerase III</fullName>
    </recommendedName>
</protein>
<proteinExistence type="predicted"/>
<accession>A0ABY3L1W1</accession>
<name>A0ABY3L1W1_9BACT</name>
<sequence length="54" mass="6113">MTLFIAEKPELARAIAEGLSGEIKEKQRSHIIKGENIITHAFGHILELKKPELY</sequence>
<dbReference type="Gene3D" id="3.40.50.140">
    <property type="match status" value="1"/>
</dbReference>
<organism evidence="1 2">
    <name type="scientific">Campylobacter helveticus</name>
    <dbReference type="NCBI Taxonomy" id="28898"/>
    <lineage>
        <taxon>Bacteria</taxon>
        <taxon>Pseudomonadati</taxon>
        <taxon>Campylobacterota</taxon>
        <taxon>Epsilonproteobacteria</taxon>
        <taxon>Campylobacterales</taxon>
        <taxon>Campylobacteraceae</taxon>
        <taxon>Campylobacter</taxon>
    </lineage>
</organism>
<gene>
    <name evidence="1" type="ORF">FVD16_05545</name>
</gene>
<reference evidence="1 2" key="1">
    <citation type="submission" date="2019-08" db="EMBL/GenBank/DDBJ databases">
        <title>Rapid identification of Enteric Bacteria from Whole Genome Sequences (WGS) using Average Nucleotide Identity (ANI).</title>
        <authorList>
            <person name="Lane C."/>
        </authorList>
    </citation>
    <scope>NUCLEOTIDE SEQUENCE [LARGE SCALE GENOMIC DNA]</scope>
    <source>
        <strain evidence="1 2">D4984</strain>
    </source>
</reference>
<dbReference type="RefSeq" id="WP_147733905.1">
    <property type="nucleotide sequence ID" value="NZ_VRLY01000043.1"/>
</dbReference>
<dbReference type="InterPro" id="IPR023405">
    <property type="entry name" value="Topo_IA_core_domain"/>
</dbReference>
<feature type="non-terminal residue" evidence="1">
    <location>
        <position position="54"/>
    </location>
</feature>
<dbReference type="SUPFAM" id="SSF56712">
    <property type="entry name" value="Prokaryotic type I DNA topoisomerase"/>
    <property type="match status" value="1"/>
</dbReference>
<dbReference type="EMBL" id="VRMA01000048">
    <property type="protein sequence ID" value="TXK56942.1"/>
    <property type="molecule type" value="Genomic_DNA"/>
</dbReference>
<evidence type="ECO:0000313" key="2">
    <source>
        <dbReference type="Proteomes" id="UP000321317"/>
    </source>
</evidence>
<evidence type="ECO:0008006" key="3">
    <source>
        <dbReference type="Google" id="ProtNLM"/>
    </source>
</evidence>